<dbReference type="AlphaFoldDB" id="I3V0V3"/>
<evidence type="ECO:0000313" key="1">
    <source>
        <dbReference type="EMBL" id="AFK71374.1"/>
    </source>
</evidence>
<name>I3V0V3_PSEPU</name>
<dbReference type="HOGENOM" id="CLU_2001933_0_0_6"/>
<accession>I3V0V3</accession>
<evidence type="ECO:0000313" key="2">
    <source>
        <dbReference type="Proteomes" id="UP000005268"/>
    </source>
</evidence>
<dbReference type="KEGG" id="ppi:YSA_08519"/>
<reference evidence="1 2" key="1">
    <citation type="journal article" date="2012" name="J. Bacteriol.">
        <title>Complete Genome Sequence of the Naphthalene-Degrading Pseudomonas putida Strain ND6.</title>
        <authorList>
            <person name="Li S."/>
            <person name="Zhao H."/>
            <person name="Li Y."/>
            <person name="Niu S."/>
            <person name="Cai B."/>
        </authorList>
    </citation>
    <scope>NUCLEOTIDE SEQUENCE [LARGE SCALE GENOMIC DNA]</scope>
    <source>
        <strain evidence="1 2">ND6</strain>
    </source>
</reference>
<sequence>MANIRERRMRGEMLELLRSLDLQPTLEQVDQGTSLDFAQYSLLRESADAKLYHLMRKVNDNPGLDPVARQQCEQDLRTLQDACLRVSHLLQTSCLALRRLQLDYQDQRLAREALESQVAYMQACLRRSLSSFDRSA</sequence>
<protein>
    <submittedName>
        <fullName evidence="1">Uncharacterized protein</fullName>
    </submittedName>
</protein>
<organism evidence="1 2">
    <name type="scientific">Pseudomonas putida ND6</name>
    <dbReference type="NCBI Taxonomy" id="231023"/>
    <lineage>
        <taxon>Bacteria</taxon>
        <taxon>Pseudomonadati</taxon>
        <taxon>Pseudomonadota</taxon>
        <taxon>Gammaproteobacteria</taxon>
        <taxon>Pseudomonadales</taxon>
        <taxon>Pseudomonadaceae</taxon>
        <taxon>Pseudomonas</taxon>
    </lineage>
</organism>
<gene>
    <name evidence="1" type="ORF">YSA_08519</name>
</gene>
<dbReference type="Proteomes" id="UP000005268">
    <property type="component" value="Chromosome"/>
</dbReference>
<proteinExistence type="predicted"/>
<dbReference type="EMBL" id="CP003588">
    <property type="protein sequence ID" value="AFK71374.1"/>
    <property type="molecule type" value="Genomic_DNA"/>
</dbReference>
<dbReference type="PATRIC" id="fig|231023.4.peg.4103"/>